<proteinExistence type="predicted"/>
<name>A0A6N8J7A2_9BACT</name>
<evidence type="ECO:0000256" key="4">
    <source>
        <dbReference type="ARBA" id="ARBA00022679"/>
    </source>
</evidence>
<dbReference type="GO" id="GO:0016020">
    <property type="term" value="C:membrane"/>
    <property type="evidence" value="ECO:0007669"/>
    <property type="project" value="InterPro"/>
</dbReference>
<reference evidence="16 17" key="1">
    <citation type="submission" date="2019-12" db="EMBL/GenBank/DDBJ databases">
        <title>The draft genomic sequence of strain Chitinophaga oryziterrae JCM 16595.</title>
        <authorList>
            <person name="Zhang X."/>
        </authorList>
    </citation>
    <scope>NUCLEOTIDE SEQUENCE [LARGE SCALE GENOMIC DNA]</scope>
    <source>
        <strain evidence="16 17">JCM 16595</strain>
    </source>
</reference>
<keyword evidence="5 15" id="KW-0812">Transmembrane</keyword>
<evidence type="ECO:0000256" key="13">
    <source>
        <dbReference type="ARBA" id="ARBA00023180"/>
    </source>
</evidence>
<dbReference type="Proteomes" id="UP000468388">
    <property type="component" value="Unassembled WGS sequence"/>
</dbReference>
<keyword evidence="4 16" id="KW-0808">Transferase</keyword>
<evidence type="ECO:0000256" key="7">
    <source>
        <dbReference type="ARBA" id="ARBA00022824"/>
    </source>
</evidence>
<dbReference type="InterPro" id="IPR043538">
    <property type="entry name" value="XYLT"/>
</dbReference>
<keyword evidence="3" id="KW-0328">Glycosyltransferase</keyword>
<evidence type="ECO:0000256" key="6">
    <source>
        <dbReference type="ARBA" id="ARBA00022723"/>
    </source>
</evidence>
<dbReference type="GO" id="GO:0030158">
    <property type="term" value="F:protein xylosyltransferase activity"/>
    <property type="evidence" value="ECO:0007669"/>
    <property type="project" value="InterPro"/>
</dbReference>
<evidence type="ECO:0000256" key="1">
    <source>
        <dbReference type="ARBA" id="ARBA00004323"/>
    </source>
</evidence>
<keyword evidence="9 15" id="KW-1133">Transmembrane helix</keyword>
<keyword evidence="12" id="KW-1015">Disulfide bond</keyword>
<dbReference type="PANTHER" id="PTHR46025">
    <property type="entry name" value="XYLOSYLTRANSFERASE OXT"/>
    <property type="match status" value="1"/>
</dbReference>
<accession>A0A6N8J7A2</accession>
<dbReference type="InterPro" id="IPR003406">
    <property type="entry name" value="Glyco_trans_14"/>
</dbReference>
<keyword evidence="6" id="KW-0479">Metal-binding</keyword>
<evidence type="ECO:0000256" key="2">
    <source>
        <dbReference type="ARBA" id="ARBA00004648"/>
    </source>
</evidence>
<evidence type="ECO:0000256" key="8">
    <source>
        <dbReference type="ARBA" id="ARBA00022968"/>
    </source>
</evidence>
<feature type="transmembrane region" description="Helical" evidence="15">
    <location>
        <begin position="175"/>
        <end position="193"/>
    </location>
</feature>
<keyword evidence="8" id="KW-0735">Signal-anchor</keyword>
<evidence type="ECO:0000313" key="16">
    <source>
        <dbReference type="EMBL" id="MVT40156.1"/>
    </source>
</evidence>
<evidence type="ECO:0000256" key="9">
    <source>
        <dbReference type="ARBA" id="ARBA00022989"/>
    </source>
</evidence>
<evidence type="ECO:0000256" key="14">
    <source>
        <dbReference type="ARBA" id="ARBA00042865"/>
    </source>
</evidence>
<keyword evidence="17" id="KW-1185">Reference proteome</keyword>
<keyword evidence="11 15" id="KW-0472">Membrane</keyword>
<evidence type="ECO:0000256" key="11">
    <source>
        <dbReference type="ARBA" id="ARBA00023136"/>
    </source>
</evidence>
<dbReference type="AlphaFoldDB" id="A0A6N8J7A2"/>
<sequence>MRVAHIIIFHKDPGAIERLIKVLQHPNFDFYLHLDKKVDIEPFAYLSDLPNTHFVIDRKTVRWGGFSQLEALIASLDQIFNGNKKYDFINLLSGQDYPIKPVAEINDLLSDNIGKSFMISETPPSPWWDDAISRITKYHLAEYDFRGKYRLETALSKVLPKRVFPLTLQLYGGPYASYWILSFDAALYIYYVLHRNERIRQFFKHTWAPDEFLIHTLLMNSYFRGTVINENHHYIDRSQGGSRPKILTKDDFDLLERSDKMFARKFDRVVDPEILDMIDEKIIFGTNYAHRKMPGRRT</sequence>
<dbReference type="GO" id="GO:0046872">
    <property type="term" value="F:metal ion binding"/>
    <property type="evidence" value="ECO:0007669"/>
    <property type="project" value="UniProtKB-KW"/>
</dbReference>
<dbReference type="Pfam" id="PF02485">
    <property type="entry name" value="Branch"/>
    <property type="match status" value="1"/>
</dbReference>
<dbReference type="PANTHER" id="PTHR46025:SF3">
    <property type="entry name" value="XYLOSYLTRANSFERASE OXT"/>
    <property type="match status" value="1"/>
</dbReference>
<dbReference type="OrthoDB" id="7943907at2"/>
<evidence type="ECO:0000256" key="10">
    <source>
        <dbReference type="ARBA" id="ARBA00023034"/>
    </source>
</evidence>
<evidence type="ECO:0000256" key="3">
    <source>
        <dbReference type="ARBA" id="ARBA00022676"/>
    </source>
</evidence>
<evidence type="ECO:0000256" key="12">
    <source>
        <dbReference type="ARBA" id="ARBA00023157"/>
    </source>
</evidence>
<dbReference type="GO" id="GO:0050650">
    <property type="term" value="P:chondroitin sulfate proteoglycan biosynthetic process"/>
    <property type="evidence" value="ECO:0007669"/>
    <property type="project" value="TreeGrafter"/>
</dbReference>
<protein>
    <recommendedName>
        <fullName evidence="14">Peptide O-xylosyltransferase</fullName>
    </recommendedName>
</protein>
<keyword evidence="10" id="KW-0333">Golgi apparatus</keyword>
<evidence type="ECO:0000256" key="5">
    <source>
        <dbReference type="ARBA" id="ARBA00022692"/>
    </source>
</evidence>
<organism evidence="16 17">
    <name type="scientific">Chitinophaga oryziterrae</name>
    <dbReference type="NCBI Taxonomy" id="1031224"/>
    <lineage>
        <taxon>Bacteria</taxon>
        <taxon>Pseudomonadati</taxon>
        <taxon>Bacteroidota</taxon>
        <taxon>Chitinophagia</taxon>
        <taxon>Chitinophagales</taxon>
        <taxon>Chitinophagaceae</taxon>
        <taxon>Chitinophaga</taxon>
    </lineage>
</organism>
<dbReference type="RefSeq" id="WP_157298783.1">
    <property type="nucleotide sequence ID" value="NZ_BAAAZB010000005.1"/>
</dbReference>
<gene>
    <name evidence="16" type="ORF">GO495_06150</name>
</gene>
<evidence type="ECO:0000256" key="15">
    <source>
        <dbReference type="SAM" id="Phobius"/>
    </source>
</evidence>
<dbReference type="GO" id="GO:0015012">
    <property type="term" value="P:heparan sulfate proteoglycan biosynthetic process"/>
    <property type="evidence" value="ECO:0007669"/>
    <property type="project" value="TreeGrafter"/>
</dbReference>
<keyword evidence="7" id="KW-0256">Endoplasmic reticulum</keyword>
<dbReference type="EMBL" id="WRXO01000001">
    <property type="protein sequence ID" value="MVT40156.1"/>
    <property type="molecule type" value="Genomic_DNA"/>
</dbReference>
<comment type="subcellular location">
    <subcellularLocation>
        <location evidence="2">Endoplasmic reticulum membrane</location>
        <topology evidence="2">Single-pass type II membrane protein</topology>
    </subcellularLocation>
    <subcellularLocation>
        <location evidence="1">Golgi apparatus membrane</location>
        <topology evidence="1">Single-pass type II membrane protein</topology>
    </subcellularLocation>
</comment>
<comment type="caution">
    <text evidence="16">The sequence shown here is derived from an EMBL/GenBank/DDBJ whole genome shotgun (WGS) entry which is preliminary data.</text>
</comment>
<keyword evidence="13" id="KW-0325">Glycoprotein</keyword>
<evidence type="ECO:0000313" key="17">
    <source>
        <dbReference type="Proteomes" id="UP000468388"/>
    </source>
</evidence>